<accession>A0A316RIV5</accession>
<dbReference type="InterPro" id="IPR011055">
    <property type="entry name" value="Dup_hybrid_motif"/>
</dbReference>
<sequence length="323" mass="37001">MRKKVFYVYNPNTLSYERVYPSFRKRMATVFRHLLSGIILGGILFSVLNYFVDSPREKMLKRENQQMRSQYKLLSRRLDEALDVMADVRERDANLYRVILQADPISAAVWNAGTDNVSRYQDLMNLSDADLVVATTQKVEQLNRQLYVQTNSINELVKLGQQNEDRINCLPAIQPVSNKDLKRTASGYGLRIDPIYKTRKFHEGMDFAADIGTPVYVTGNGTVVETGWKQGYGKTIVINHGYGYKTRYAHLSHISVRNGQKVIRGEEIGLVGNTGKSTGPHLHYEVIYKGKHDNPINYYFFDLSPADYDRMIQIAENQGRVMD</sequence>
<gene>
    <name evidence="4" type="ORF">DDY73_00275</name>
</gene>
<dbReference type="CDD" id="cd12797">
    <property type="entry name" value="M23_peptidase"/>
    <property type="match status" value="1"/>
</dbReference>
<evidence type="ECO:0000313" key="5">
    <source>
        <dbReference type="Proteomes" id="UP000262954"/>
    </source>
</evidence>
<feature type="domain" description="M23ase beta-sheet core" evidence="3">
    <location>
        <begin position="200"/>
        <end position="295"/>
    </location>
</feature>
<keyword evidence="1" id="KW-0175">Coiled coil</keyword>
<dbReference type="InterPro" id="IPR016047">
    <property type="entry name" value="M23ase_b-sheet_dom"/>
</dbReference>
<proteinExistence type="predicted"/>
<evidence type="ECO:0000313" key="4">
    <source>
        <dbReference type="EMBL" id="HBJ07417.1"/>
    </source>
</evidence>
<dbReference type="PANTHER" id="PTHR21666:SF286">
    <property type="entry name" value="LIPOPROTEIN NLPD"/>
    <property type="match status" value="1"/>
</dbReference>
<dbReference type="PANTHER" id="PTHR21666">
    <property type="entry name" value="PEPTIDASE-RELATED"/>
    <property type="match status" value="1"/>
</dbReference>
<protein>
    <submittedName>
        <fullName evidence="4">M23 family peptidase</fullName>
    </submittedName>
</protein>
<feature type="transmembrane region" description="Helical" evidence="2">
    <location>
        <begin position="30"/>
        <end position="52"/>
    </location>
</feature>
<keyword evidence="2" id="KW-1133">Transmembrane helix</keyword>
<name>A0A316RIV5_9BACT</name>
<dbReference type="Gene3D" id="2.70.70.10">
    <property type="entry name" value="Glucose Permease (Domain IIA)"/>
    <property type="match status" value="1"/>
</dbReference>
<dbReference type="Proteomes" id="UP000262954">
    <property type="component" value="Unassembled WGS sequence"/>
</dbReference>
<dbReference type="InterPro" id="IPR050570">
    <property type="entry name" value="Cell_wall_metabolism_enzyme"/>
</dbReference>
<dbReference type="AlphaFoldDB" id="A0A316RIV5"/>
<dbReference type="FunFam" id="2.70.70.10:FF:000006">
    <property type="entry name" value="M23 family peptidase"/>
    <property type="match status" value="1"/>
</dbReference>
<comment type="caution">
    <text evidence="4">The sequence shown here is derived from an EMBL/GenBank/DDBJ whole genome shotgun (WGS) entry which is preliminary data.</text>
</comment>
<evidence type="ECO:0000259" key="3">
    <source>
        <dbReference type="Pfam" id="PF01551"/>
    </source>
</evidence>
<dbReference type="SUPFAM" id="SSF51261">
    <property type="entry name" value="Duplicated hybrid motif"/>
    <property type="match status" value="1"/>
</dbReference>
<reference evidence="4 5" key="1">
    <citation type="journal article" date="2018" name="Nat. Biotechnol.">
        <title>A standardized bacterial taxonomy based on genome phylogeny substantially revises the tree of life.</title>
        <authorList>
            <person name="Parks D.H."/>
            <person name="Chuvochina M."/>
            <person name="Waite D.W."/>
            <person name="Rinke C."/>
            <person name="Skarshewski A."/>
            <person name="Chaumeil P.A."/>
            <person name="Hugenholtz P."/>
        </authorList>
    </citation>
    <scope>NUCLEOTIDE SEQUENCE [LARGE SCALE GENOMIC DNA]</scope>
    <source>
        <strain evidence="4">UBA11482</strain>
    </source>
</reference>
<dbReference type="Pfam" id="PF01551">
    <property type="entry name" value="Peptidase_M23"/>
    <property type="match status" value="1"/>
</dbReference>
<feature type="coiled-coil region" evidence="1">
    <location>
        <begin position="57"/>
        <end position="91"/>
    </location>
</feature>
<evidence type="ECO:0000256" key="1">
    <source>
        <dbReference type="SAM" id="Coils"/>
    </source>
</evidence>
<dbReference type="RefSeq" id="WP_009319159.1">
    <property type="nucleotide sequence ID" value="NZ_AP028032.1"/>
</dbReference>
<organism evidence="4 5">
    <name type="scientific">Coprobacter fastidiosus</name>
    <dbReference type="NCBI Taxonomy" id="1099853"/>
    <lineage>
        <taxon>Bacteria</taxon>
        <taxon>Pseudomonadati</taxon>
        <taxon>Bacteroidota</taxon>
        <taxon>Bacteroidia</taxon>
        <taxon>Bacteroidales</taxon>
        <taxon>Barnesiellaceae</taxon>
        <taxon>Coprobacter</taxon>
    </lineage>
</organism>
<dbReference type="EMBL" id="DNWC01000006">
    <property type="protein sequence ID" value="HBJ07417.1"/>
    <property type="molecule type" value="Genomic_DNA"/>
</dbReference>
<dbReference type="GeneID" id="92929257"/>
<keyword evidence="2" id="KW-0812">Transmembrane</keyword>
<dbReference type="GO" id="GO:0004222">
    <property type="term" value="F:metalloendopeptidase activity"/>
    <property type="evidence" value="ECO:0007669"/>
    <property type="project" value="TreeGrafter"/>
</dbReference>
<evidence type="ECO:0000256" key="2">
    <source>
        <dbReference type="SAM" id="Phobius"/>
    </source>
</evidence>
<keyword evidence="2" id="KW-0472">Membrane</keyword>